<keyword evidence="3" id="KW-1185">Reference proteome</keyword>
<dbReference type="AlphaFoldDB" id="A0A9N9YDK6"/>
<proteinExistence type="predicted"/>
<evidence type="ECO:0000313" key="3">
    <source>
        <dbReference type="Proteomes" id="UP000696573"/>
    </source>
</evidence>
<dbReference type="Proteomes" id="UP000696573">
    <property type="component" value="Unassembled WGS sequence"/>
</dbReference>
<feature type="coiled-coil region" evidence="1">
    <location>
        <begin position="58"/>
        <end position="106"/>
    </location>
</feature>
<organism evidence="2 3">
    <name type="scientific">Clonostachys rhizophaga</name>
    <dbReference type="NCBI Taxonomy" id="160324"/>
    <lineage>
        <taxon>Eukaryota</taxon>
        <taxon>Fungi</taxon>
        <taxon>Dikarya</taxon>
        <taxon>Ascomycota</taxon>
        <taxon>Pezizomycotina</taxon>
        <taxon>Sordariomycetes</taxon>
        <taxon>Hypocreomycetidae</taxon>
        <taxon>Hypocreales</taxon>
        <taxon>Bionectriaceae</taxon>
        <taxon>Clonostachys</taxon>
    </lineage>
</organism>
<gene>
    <name evidence="2" type="ORF">CRHIZ90672A_00018492</name>
</gene>
<dbReference type="OrthoDB" id="4942905at2759"/>
<evidence type="ECO:0000256" key="1">
    <source>
        <dbReference type="SAM" id="Coils"/>
    </source>
</evidence>
<protein>
    <submittedName>
        <fullName evidence="2">Uncharacterized protein</fullName>
    </submittedName>
</protein>
<feature type="non-terminal residue" evidence="2">
    <location>
        <position position="1"/>
    </location>
</feature>
<name>A0A9N9YDK6_9HYPO</name>
<evidence type="ECO:0000313" key="2">
    <source>
        <dbReference type="EMBL" id="CAH0017212.1"/>
    </source>
</evidence>
<dbReference type="EMBL" id="CABFNQ020000500">
    <property type="protein sequence ID" value="CAH0017212.1"/>
    <property type="molecule type" value="Genomic_DNA"/>
</dbReference>
<accession>A0A9N9YDK6</accession>
<feature type="coiled-coil region" evidence="1">
    <location>
        <begin position="167"/>
        <end position="208"/>
    </location>
</feature>
<keyword evidence="1" id="KW-0175">Coiled coil</keyword>
<sequence>MESPRTSTPSTLSIDAHHQSSRFQGIPDHLEAVEKVNNYAQQLTTAFNQLLETTKWDIDRARQETKLIEERLQDSESEKAELLQRLREIEGKYKALEDVVMEKDEEIQQNWKALQLAEEENIKLEYGRGLAISVMTETQYNAAISEALANERAEKALQSEAASHYRAEKLQEERNLAVNARDAAECRAEDAEKAKILAEERAKGLESNQAYMLSLRQQAEIQAEKAQWRGAMKPEGCWSEQRITAFLISRDKEERVPGPEATYHDQRLEDLAENLNRVVKDWGTEKERHALFTFTNDSITVARVRRGRDTCESSLRVRCVRHHKEPVIIVFSVISIARAIYGADLDSKAAEELLRAYISQKVSRRHAQNLDVGEETERVILFRWANLVDILNEIARVYHKPVLAAGTV</sequence>
<reference evidence="2" key="1">
    <citation type="submission" date="2021-10" db="EMBL/GenBank/DDBJ databases">
        <authorList>
            <person name="Piombo E."/>
        </authorList>
    </citation>
    <scope>NUCLEOTIDE SEQUENCE</scope>
</reference>
<comment type="caution">
    <text evidence="2">The sequence shown here is derived from an EMBL/GenBank/DDBJ whole genome shotgun (WGS) entry which is preliminary data.</text>
</comment>